<dbReference type="Proteomes" id="UP000271974">
    <property type="component" value="Unassembled WGS sequence"/>
</dbReference>
<comment type="caution">
    <text evidence="2">The sequence shown here is derived from an EMBL/GenBank/DDBJ whole genome shotgun (WGS) entry which is preliminary data.</text>
</comment>
<gene>
    <name evidence="2" type="ORF">EGW08_001088</name>
</gene>
<accession>A0A433UBF8</accession>
<protein>
    <submittedName>
        <fullName evidence="2">Uncharacterized protein</fullName>
    </submittedName>
</protein>
<dbReference type="STRING" id="188477.A0A433UBF8"/>
<feature type="region of interest" description="Disordered" evidence="1">
    <location>
        <begin position="78"/>
        <end position="108"/>
    </location>
</feature>
<name>A0A433UBF8_ELYCH</name>
<organism evidence="2 3">
    <name type="scientific">Elysia chlorotica</name>
    <name type="common">Eastern emerald elysia</name>
    <name type="synonym">Sea slug</name>
    <dbReference type="NCBI Taxonomy" id="188477"/>
    <lineage>
        <taxon>Eukaryota</taxon>
        <taxon>Metazoa</taxon>
        <taxon>Spiralia</taxon>
        <taxon>Lophotrochozoa</taxon>
        <taxon>Mollusca</taxon>
        <taxon>Gastropoda</taxon>
        <taxon>Heterobranchia</taxon>
        <taxon>Euthyneura</taxon>
        <taxon>Panpulmonata</taxon>
        <taxon>Sacoglossa</taxon>
        <taxon>Placobranchoidea</taxon>
        <taxon>Plakobranchidae</taxon>
        <taxon>Elysia</taxon>
    </lineage>
</organism>
<dbReference type="OrthoDB" id="775972at2759"/>
<dbReference type="EMBL" id="RQTK01000017">
    <property type="protein sequence ID" value="RUS91175.1"/>
    <property type="molecule type" value="Genomic_DNA"/>
</dbReference>
<evidence type="ECO:0000256" key="1">
    <source>
        <dbReference type="SAM" id="MobiDB-lite"/>
    </source>
</evidence>
<feature type="compositionally biased region" description="Low complexity" evidence="1">
    <location>
        <begin position="91"/>
        <end position="108"/>
    </location>
</feature>
<proteinExistence type="predicted"/>
<sequence>MSDSAPSRSFIAGLKPPSRLSLGSNIQESWKLFKQRWDTYSVLSQIFTLPRDVQVALFLHCLDDDVLKTYNGNMTPEASAAVNDLPKQRNRPLSSSTRPQSSSKPPRSANCKFFGRHHLMLKNKCPAYGKECSKCHVYCYYYFIMIYQKEHQTLDLDSSTMSDSVLSRSFIAGLKPPSRLSLGSNIQESWNLFKQRWDTYSVLSQISTLPRYVQVAMFLHCLDDDALKTYSGNRTAVNALPKQRNRPLSSSTRPQSSSRPLRSAKCKFCGRHHPMLKSKCPAYGKECSKCHGIDFLRSNDINSYKYQEGASLMTI</sequence>
<evidence type="ECO:0000313" key="2">
    <source>
        <dbReference type="EMBL" id="RUS91175.1"/>
    </source>
</evidence>
<evidence type="ECO:0000313" key="3">
    <source>
        <dbReference type="Proteomes" id="UP000271974"/>
    </source>
</evidence>
<reference evidence="2 3" key="1">
    <citation type="submission" date="2019-01" db="EMBL/GenBank/DDBJ databases">
        <title>A draft genome assembly of the solar-powered sea slug Elysia chlorotica.</title>
        <authorList>
            <person name="Cai H."/>
            <person name="Li Q."/>
            <person name="Fang X."/>
            <person name="Li J."/>
            <person name="Curtis N.E."/>
            <person name="Altenburger A."/>
            <person name="Shibata T."/>
            <person name="Feng M."/>
            <person name="Maeda T."/>
            <person name="Schwartz J.A."/>
            <person name="Shigenobu S."/>
            <person name="Lundholm N."/>
            <person name="Nishiyama T."/>
            <person name="Yang H."/>
            <person name="Hasebe M."/>
            <person name="Li S."/>
            <person name="Pierce S.K."/>
            <person name="Wang J."/>
        </authorList>
    </citation>
    <scope>NUCLEOTIDE SEQUENCE [LARGE SCALE GENOMIC DNA]</scope>
    <source>
        <strain evidence="2">EC2010</strain>
        <tissue evidence="2">Whole organism of an adult</tissue>
    </source>
</reference>
<dbReference type="AlphaFoldDB" id="A0A433UBF8"/>
<keyword evidence="3" id="KW-1185">Reference proteome</keyword>